<protein>
    <submittedName>
        <fullName evidence="2">Uncharacterized protein</fullName>
    </submittedName>
</protein>
<name>A0A7J5DQX3_NOCSI</name>
<comment type="caution">
    <text evidence="2">The sequence shown here is derived from an EMBL/GenBank/DDBJ whole genome shotgun (WGS) entry which is preliminary data.</text>
</comment>
<feature type="compositionally biased region" description="Low complexity" evidence="1">
    <location>
        <begin position="155"/>
        <end position="166"/>
    </location>
</feature>
<evidence type="ECO:0000313" key="2">
    <source>
        <dbReference type="EMBL" id="KAB2806967.1"/>
    </source>
</evidence>
<accession>A0A7J5DQX3</accession>
<proteinExistence type="predicted"/>
<feature type="region of interest" description="Disordered" evidence="1">
    <location>
        <begin position="133"/>
        <end position="166"/>
    </location>
</feature>
<evidence type="ECO:0000313" key="3">
    <source>
        <dbReference type="Proteomes" id="UP000449906"/>
    </source>
</evidence>
<dbReference type="AlphaFoldDB" id="A0A7J5DQX3"/>
<dbReference type="EMBL" id="WBVM01000007">
    <property type="protein sequence ID" value="KAB2806967.1"/>
    <property type="molecule type" value="Genomic_DNA"/>
</dbReference>
<dbReference type="RefSeq" id="WP_151583297.1">
    <property type="nucleotide sequence ID" value="NZ_WBVM01000007.1"/>
</dbReference>
<gene>
    <name evidence="2" type="ORF">F9L07_28455</name>
</gene>
<evidence type="ECO:0000256" key="1">
    <source>
        <dbReference type="SAM" id="MobiDB-lite"/>
    </source>
</evidence>
<reference evidence="2 3" key="1">
    <citation type="submission" date="2019-09" db="EMBL/GenBank/DDBJ databases">
        <title>Pimelobacter sp. isolated from Paulinella.</title>
        <authorList>
            <person name="Jeong S.E."/>
        </authorList>
    </citation>
    <scope>NUCLEOTIDE SEQUENCE [LARGE SCALE GENOMIC DNA]</scope>
    <source>
        <strain evidence="2 3">Pch-N</strain>
    </source>
</reference>
<dbReference type="Proteomes" id="UP000449906">
    <property type="component" value="Unassembled WGS sequence"/>
</dbReference>
<organism evidence="2 3">
    <name type="scientific">Nocardioides simplex</name>
    <name type="common">Arthrobacter simplex</name>
    <dbReference type="NCBI Taxonomy" id="2045"/>
    <lineage>
        <taxon>Bacteria</taxon>
        <taxon>Bacillati</taxon>
        <taxon>Actinomycetota</taxon>
        <taxon>Actinomycetes</taxon>
        <taxon>Propionibacteriales</taxon>
        <taxon>Nocardioidaceae</taxon>
        <taxon>Pimelobacter</taxon>
    </lineage>
</organism>
<sequence>MAWFKVDDKLHDHRKTRKVRRSHPTKKRDVAPFGIWGLAGSWCGSNDTDGFIPLEVLEEWDDDAEGLAGRLVAAGLWVDDEVDGERGYRFHEYAERNPVSGEDPADYGRRGNHVRWHEARGVIDPKCPFCSPRIGGDHRGESGAESSRPGPTRPDPTAAAGDRAAAAAVDGPVDNHHGNVAIEILADKLRQHTLLRTLRTDKLTEDWETRIVALIERHGDQRLVDAALAGLRRDDPPRLIQAFVGAWEAMPAAGKRVAAVPAPTCTEPGHTGTTRHCVQCASERKAAR</sequence>